<keyword evidence="2" id="KW-1185">Reference proteome</keyword>
<proteinExistence type="predicted"/>
<dbReference type="Proteomes" id="UP000324222">
    <property type="component" value="Unassembled WGS sequence"/>
</dbReference>
<dbReference type="AlphaFoldDB" id="A0A5B7HZF7"/>
<dbReference type="EMBL" id="VSRR010040338">
    <property type="protein sequence ID" value="MPC75086.1"/>
    <property type="molecule type" value="Genomic_DNA"/>
</dbReference>
<evidence type="ECO:0000313" key="1">
    <source>
        <dbReference type="EMBL" id="MPC75086.1"/>
    </source>
</evidence>
<reference evidence="1 2" key="1">
    <citation type="submission" date="2019-05" db="EMBL/GenBank/DDBJ databases">
        <title>Another draft genome of Portunus trituberculatus and its Hox gene families provides insights of decapod evolution.</title>
        <authorList>
            <person name="Jeong J.-H."/>
            <person name="Song I."/>
            <person name="Kim S."/>
            <person name="Choi T."/>
            <person name="Kim D."/>
            <person name="Ryu S."/>
            <person name="Kim W."/>
        </authorList>
    </citation>
    <scope>NUCLEOTIDE SEQUENCE [LARGE SCALE GENOMIC DNA]</scope>
    <source>
        <tissue evidence="1">Muscle</tissue>
    </source>
</reference>
<gene>
    <name evidence="1" type="ORF">E2C01_069471</name>
</gene>
<comment type="caution">
    <text evidence="1">The sequence shown here is derived from an EMBL/GenBank/DDBJ whole genome shotgun (WGS) entry which is preliminary data.</text>
</comment>
<sequence length="59" mass="6541">MNENGQRRNVVVQLRFSSLMQEYFMLQPVSASVAAVRKSSQGPVCSLARSLAHSYHCNG</sequence>
<protein>
    <submittedName>
        <fullName evidence="1">Uncharacterized protein</fullName>
    </submittedName>
</protein>
<accession>A0A5B7HZF7</accession>
<organism evidence="1 2">
    <name type="scientific">Portunus trituberculatus</name>
    <name type="common">Swimming crab</name>
    <name type="synonym">Neptunus trituberculatus</name>
    <dbReference type="NCBI Taxonomy" id="210409"/>
    <lineage>
        <taxon>Eukaryota</taxon>
        <taxon>Metazoa</taxon>
        <taxon>Ecdysozoa</taxon>
        <taxon>Arthropoda</taxon>
        <taxon>Crustacea</taxon>
        <taxon>Multicrustacea</taxon>
        <taxon>Malacostraca</taxon>
        <taxon>Eumalacostraca</taxon>
        <taxon>Eucarida</taxon>
        <taxon>Decapoda</taxon>
        <taxon>Pleocyemata</taxon>
        <taxon>Brachyura</taxon>
        <taxon>Eubrachyura</taxon>
        <taxon>Portunoidea</taxon>
        <taxon>Portunidae</taxon>
        <taxon>Portuninae</taxon>
        <taxon>Portunus</taxon>
    </lineage>
</organism>
<evidence type="ECO:0000313" key="2">
    <source>
        <dbReference type="Proteomes" id="UP000324222"/>
    </source>
</evidence>
<name>A0A5B7HZF7_PORTR</name>